<comment type="catalytic activity">
    <reaction evidence="3 6">
        <text>an N-terminal (5-L-glutamyl)-[peptide] + an alpha-amino acid = 5-L-glutamyl amino acid + an N-terminal L-alpha-aminoacyl-[peptide]</text>
        <dbReference type="Rhea" id="RHEA:23904"/>
        <dbReference type="Rhea" id="RHEA-COMP:9780"/>
        <dbReference type="Rhea" id="RHEA-COMP:9795"/>
        <dbReference type="ChEBI" id="CHEBI:77644"/>
        <dbReference type="ChEBI" id="CHEBI:78597"/>
        <dbReference type="ChEBI" id="CHEBI:78599"/>
        <dbReference type="ChEBI" id="CHEBI:78608"/>
        <dbReference type="EC" id="2.3.2.2"/>
    </reaction>
</comment>
<keyword evidence="6 7" id="KW-0808">Transferase</keyword>
<comment type="PTM">
    <text evidence="6">Cleaved by autocatalysis into a large and a small subunit.</text>
</comment>
<evidence type="ECO:0000256" key="6">
    <source>
        <dbReference type="RuleBase" id="RU368036"/>
    </source>
</evidence>
<reference evidence="7 8" key="1">
    <citation type="journal article" date="2019" name="Nat. Microbiol.">
        <title>Mediterranean grassland soil C-N compound turnover is dependent on rainfall and depth, and is mediated by genomically divergent microorganisms.</title>
        <authorList>
            <person name="Diamond S."/>
            <person name="Andeer P.F."/>
            <person name="Li Z."/>
            <person name="Crits-Christoph A."/>
            <person name="Burstein D."/>
            <person name="Anantharaman K."/>
            <person name="Lane K.R."/>
            <person name="Thomas B.C."/>
            <person name="Pan C."/>
            <person name="Northen T.R."/>
            <person name="Banfield J.F."/>
        </authorList>
    </citation>
    <scope>NUCLEOTIDE SEQUENCE [LARGE SCALE GENOMIC DNA]</scope>
    <source>
        <strain evidence="7">NP_2</strain>
    </source>
</reference>
<organism evidence="7 8">
    <name type="scientific">Candidatus Segetimicrobium genomatis</name>
    <dbReference type="NCBI Taxonomy" id="2569760"/>
    <lineage>
        <taxon>Bacteria</taxon>
        <taxon>Bacillati</taxon>
        <taxon>Candidatus Sysuimicrobiota</taxon>
        <taxon>Candidatus Sysuimicrobiia</taxon>
        <taxon>Candidatus Sysuimicrobiales</taxon>
        <taxon>Candidatus Segetimicrobiaceae</taxon>
        <taxon>Candidatus Segetimicrobium</taxon>
    </lineage>
</organism>
<evidence type="ECO:0000256" key="4">
    <source>
        <dbReference type="PIRSR" id="PIRSR600101-1"/>
    </source>
</evidence>
<comment type="caution">
    <text evidence="7">The sequence shown here is derived from an EMBL/GenBank/DDBJ whole genome shotgun (WGS) entry which is preliminary data.</text>
</comment>
<dbReference type="InterPro" id="IPR000101">
    <property type="entry name" value="GGT_peptidase"/>
</dbReference>
<protein>
    <recommendedName>
        <fullName evidence="6">Glutathione hydrolase proenzyme</fullName>
        <ecNumber evidence="6">2.3.2.2</ecNumber>
        <ecNumber evidence="6">3.4.19.13</ecNumber>
    </recommendedName>
    <component>
        <recommendedName>
            <fullName evidence="6">Glutathione hydrolase large chain</fullName>
        </recommendedName>
    </component>
    <component>
        <recommendedName>
            <fullName evidence="6">Glutathione hydrolase small chain</fullName>
        </recommendedName>
    </component>
</protein>
<comment type="subunit">
    <text evidence="6">This enzyme consists of two polypeptide chains, which are synthesized in precursor form from a single polypeptide.</text>
</comment>
<name>A0A537L4P1_9BACT</name>
<comment type="catalytic activity">
    <reaction evidence="1 6">
        <text>an S-substituted glutathione + H2O = an S-substituted L-cysteinylglycine + L-glutamate</text>
        <dbReference type="Rhea" id="RHEA:59468"/>
        <dbReference type="ChEBI" id="CHEBI:15377"/>
        <dbReference type="ChEBI" id="CHEBI:29985"/>
        <dbReference type="ChEBI" id="CHEBI:90779"/>
        <dbReference type="ChEBI" id="CHEBI:143103"/>
        <dbReference type="EC" id="3.4.19.13"/>
    </reaction>
</comment>
<dbReference type="EC" id="3.4.19.13" evidence="6"/>
<comment type="catalytic activity">
    <reaction evidence="2 6">
        <text>glutathione + H2O = L-cysteinylglycine + L-glutamate</text>
        <dbReference type="Rhea" id="RHEA:28807"/>
        <dbReference type="ChEBI" id="CHEBI:15377"/>
        <dbReference type="ChEBI" id="CHEBI:29985"/>
        <dbReference type="ChEBI" id="CHEBI:57925"/>
        <dbReference type="ChEBI" id="CHEBI:61694"/>
        <dbReference type="EC" id="3.4.19.13"/>
    </reaction>
</comment>
<dbReference type="SUPFAM" id="SSF56235">
    <property type="entry name" value="N-terminal nucleophile aminohydrolases (Ntn hydrolases)"/>
    <property type="match status" value="1"/>
</dbReference>
<dbReference type="Pfam" id="PF01019">
    <property type="entry name" value="G_glu_transpept"/>
    <property type="match status" value="1"/>
</dbReference>
<dbReference type="EMBL" id="VBAJ01000289">
    <property type="protein sequence ID" value="TMJ02963.1"/>
    <property type="molecule type" value="Genomic_DNA"/>
</dbReference>
<dbReference type="NCBIfam" id="TIGR00066">
    <property type="entry name" value="g_glut_trans"/>
    <property type="match status" value="1"/>
</dbReference>
<evidence type="ECO:0000256" key="5">
    <source>
        <dbReference type="PIRSR" id="PIRSR600101-2"/>
    </source>
</evidence>
<feature type="active site" description="Nucleophile" evidence="4">
    <location>
        <position position="353"/>
    </location>
</feature>
<gene>
    <name evidence="7" type="primary">ggt</name>
    <name evidence="7" type="ORF">E6G99_11815</name>
</gene>
<dbReference type="Gene3D" id="1.10.246.130">
    <property type="match status" value="1"/>
</dbReference>
<dbReference type="InterPro" id="IPR043138">
    <property type="entry name" value="GGT_lsub"/>
</dbReference>
<keyword evidence="6 7" id="KW-0012">Acyltransferase</keyword>
<comment type="similarity">
    <text evidence="6">Belongs to the gamma-glutamyltransferase family.</text>
</comment>
<accession>A0A537L4P1</accession>
<dbReference type="GO" id="GO:0103068">
    <property type="term" value="F:leukotriene C4 gamma-glutamyl transferase activity"/>
    <property type="evidence" value="ECO:0007669"/>
    <property type="project" value="UniProtKB-EC"/>
</dbReference>
<evidence type="ECO:0000256" key="1">
    <source>
        <dbReference type="ARBA" id="ARBA00001049"/>
    </source>
</evidence>
<evidence type="ECO:0000313" key="7">
    <source>
        <dbReference type="EMBL" id="TMJ02963.1"/>
    </source>
</evidence>
<dbReference type="InterPro" id="IPR043137">
    <property type="entry name" value="GGT_ssub_C"/>
</dbReference>
<dbReference type="GO" id="GO:0006750">
    <property type="term" value="P:glutathione biosynthetic process"/>
    <property type="evidence" value="ECO:0007669"/>
    <property type="project" value="UniProtKB-KW"/>
</dbReference>
<keyword evidence="6" id="KW-0865">Zymogen</keyword>
<comment type="pathway">
    <text evidence="6">Sulfur metabolism; glutathione metabolism.</text>
</comment>
<sequence length="542" mass="57324">MVTGRLSRAMVVARRGMVATGHPLASAAGLRILTAGGNAVDAAVAIAGVLGVAQPMMSGLGADTFMLVYRASERKLYAVNGSGVAPYAATTGWFAKHGHRTMPLRGMLAVSVPGAVDAMVTALERWGSGRFPLGHLLDAAIGYADEGVPLAPKVAFWVRQSAEVIAQFPSTAKVFMPQGTLPRAGDVVVMKDLARSLRAVAAGGREVFYRGDLAKQLAAYIQAHGGLLTEREFAEHRSEVYEPIATTYRGHTVCTTAPPSQGVIVLEMLNIMEGYSPEQLRWGTADAVHLIAEAKKLAFADRLAYLGDPRFIDNPLDTLLSKDYAARRRGALDPRHAQAEVPAGPLAEKVGDTTYFCVADAQGNLVSYITSLSASFGCGEIVAGTGILLNNRAGRGFVLDERHPNCIGPGKRTMHTLMPFMALRDGVPCLAWGTPGGDGQPQWNTQVFTNIVDGGLAVQEAIERPRWFSFPGTDPATLSAASELRMEAGFPVETAAALTARGHAIREMGEMESGGGSQAILIENGVLYGGSDSRVDGCAIGY</sequence>
<dbReference type="InterPro" id="IPR052896">
    <property type="entry name" value="GGT-like_enzyme"/>
</dbReference>
<feature type="binding site" evidence="5">
    <location>
        <position position="437"/>
    </location>
    <ligand>
        <name>L-glutamate</name>
        <dbReference type="ChEBI" id="CHEBI:29985"/>
    </ligand>
</feature>
<dbReference type="GO" id="GO:0036374">
    <property type="term" value="F:glutathione hydrolase activity"/>
    <property type="evidence" value="ECO:0007669"/>
    <property type="project" value="UniProtKB-UniRule"/>
</dbReference>
<keyword evidence="6" id="KW-0317">Glutathione biosynthesis</keyword>
<proteinExistence type="inferred from homology"/>
<dbReference type="Proteomes" id="UP000318661">
    <property type="component" value="Unassembled WGS sequence"/>
</dbReference>
<evidence type="ECO:0000256" key="3">
    <source>
        <dbReference type="ARBA" id="ARBA00047417"/>
    </source>
</evidence>
<dbReference type="Gene3D" id="3.60.20.40">
    <property type="match status" value="1"/>
</dbReference>
<dbReference type="AlphaFoldDB" id="A0A537L4P1"/>
<dbReference type="InterPro" id="IPR029055">
    <property type="entry name" value="Ntn_hydrolases_N"/>
</dbReference>
<dbReference type="PANTHER" id="PTHR43881">
    <property type="entry name" value="GAMMA-GLUTAMYLTRANSPEPTIDASE (AFU_ORTHOLOGUE AFUA_4G13580)"/>
    <property type="match status" value="1"/>
</dbReference>
<dbReference type="EC" id="2.3.2.2" evidence="6"/>
<dbReference type="GO" id="GO:0006751">
    <property type="term" value="P:glutathione catabolic process"/>
    <property type="evidence" value="ECO:0007669"/>
    <property type="project" value="UniProtKB-UniRule"/>
</dbReference>
<dbReference type="UniPathway" id="UPA00204"/>
<dbReference type="PRINTS" id="PR01210">
    <property type="entry name" value="GGTRANSPTASE"/>
</dbReference>
<dbReference type="PANTHER" id="PTHR43881:SF1">
    <property type="entry name" value="GAMMA-GLUTAMYLTRANSPEPTIDASE (AFU_ORTHOLOGUE AFUA_4G13580)"/>
    <property type="match status" value="1"/>
</dbReference>
<keyword evidence="6" id="KW-0378">Hydrolase</keyword>
<evidence type="ECO:0000256" key="2">
    <source>
        <dbReference type="ARBA" id="ARBA00001089"/>
    </source>
</evidence>
<evidence type="ECO:0000313" key="8">
    <source>
        <dbReference type="Proteomes" id="UP000318661"/>
    </source>
</evidence>